<feature type="signal peptide" evidence="1">
    <location>
        <begin position="1"/>
        <end position="28"/>
    </location>
</feature>
<evidence type="ECO:0000313" key="2">
    <source>
        <dbReference type="EMBL" id="GAA5170619.1"/>
    </source>
</evidence>
<feature type="chain" id="PRO_5045907515" description="Secreted protein" evidence="1">
    <location>
        <begin position="29"/>
        <end position="76"/>
    </location>
</feature>
<keyword evidence="1" id="KW-0732">Signal</keyword>
<dbReference type="EMBL" id="BAABJP010000044">
    <property type="protein sequence ID" value="GAA5170619.1"/>
    <property type="molecule type" value="Genomic_DNA"/>
</dbReference>
<protein>
    <recommendedName>
        <fullName evidence="4">Secreted protein</fullName>
    </recommendedName>
</protein>
<comment type="caution">
    <text evidence="2">The sequence shown here is derived from an EMBL/GenBank/DDBJ whole genome shotgun (WGS) entry which is preliminary data.</text>
</comment>
<accession>A0ABP9R273</accession>
<proteinExistence type="predicted"/>
<organism evidence="2 3">
    <name type="scientific">Pseudonocardia eucalypti</name>
    <dbReference type="NCBI Taxonomy" id="648755"/>
    <lineage>
        <taxon>Bacteria</taxon>
        <taxon>Bacillati</taxon>
        <taxon>Actinomycetota</taxon>
        <taxon>Actinomycetes</taxon>
        <taxon>Pseudonocardiales</taxon>
        <taxon>Pseudonocardiaceae</taxon>
        <taxon>Pseudonocardia</taxon>
    </lineage>
</organism>
<name>A0ABP9R273_9PSEU</name>
<dbReference type="InterPro" id="IPR006311">
    <property type="entry name" value="TAT_signal"/>
</dbReference>
<reference evidence="3" key="1">
    <citation type="journal article" date="2019" name="Int. J. Syst. Evol. Microbiol.">
        <title>The Global Catalogue of Microorganisms (GCM) 10K type strain sequencing project: providing services to taxonomists for standard genome sequencing and annotation.</title>
        <authorList>
            <consortium name="The Broad Institute Genomics Platform"/>
            <consortium name="The Broad Institute Genome Sequencing Center for Infectious Disease"/>
            <person name="Wu L."/>
            <person name="Ma J."/>
        </authorList>
    </citation>
    <scope>NUCLEOTIDE SEQUENCE [LARGE SCALE GENOMIC DNA]</scope>
    <source>
        <strain evidence="3">JCM 18303</strain>
    </source>
</reference>
<evidence type="ECO:0008006" key="4">
    <source>
        <dbReference type="Google" id="ProtNLM"/>
    </source>
</evidence>
<dbReference type="Proteomes" id="UP001428817">
    <property type="component" value="Unassembled WGS sequence"/>
</dbReference>
<dbReference type="PROSITE" id="PS51318">
    <property type="entry name" value="TAT"/>
    <property type="match status" value="1"/>
</dbReference>
<evidence type="ECO:0000313" key="3">
    <source>
        <dbReference type="Proteomes" id="UP001428817"/>
    </source>
</evidence>
<evidence type="ECO:0000256" key="1">
    <source>
        <dbReference type="SAM" id="SignalP"/>
    </source>
</evidence>
<sequence length="76" mass="7621">MHNSIRRTLLLSVGVGALLGAAAGVAAASESDSDSGGPTDVYVLNGVPAVPVEHPEVLQSTVLPPAYDALDSASKH</sequence>
<dbReference type="RefSeq" id="WP_185060006.1">
    <property type="nucleotide sequence ID" value="NZ_BAABJP010000044.1"/>
</dbReference>
<gene>
    <name evidence="2" type="ORF">GCM10023321_68080</name>
</gene>
<keyword evidence="3" id="KW-1185">Reference proteome</keyword>